<dbReference type="Pfam" id="PF00512">
    <property type="entry name" value="HisKA"/>
    <property type="match status" value="1"/>
</dbReference>
<evidence type="ECO:0000256" key="7">
    <source>
        <dbReference type="ARBA" id="ARBA00022679"/>
    </source>
</evidence>
<dbReference type="CDD" id="cd00082">
    <property type="entry name" value="HisKA"/>
    <property type="match status" value="1"/>
</dbReference>
<feature type="domain" description="HAMP" evidence="17">
    <location>
        <begin position="186"/>
        <end position="238"/>
    </location>
</feature>
<dbReference type="Proteomes" id="UP000319771">
    <property type="component" value="Unassembled WGS sequence"/>
</dbReference>
<comment type="caution">
    <text evidence="18">The sequence shown here is derived from an EMBL/GenBank/DDBJ whole genome shotgun (WGS) entry which is preliminary data.</text>
</comment>
<dbReference type="PROSITE" id="PS50109">
    <property type="entry name" value="HIS_KIN"/>
    <property type="match status" value="1"/>
</dbReference>
<dbReference type="CDD" id="cd06225">
    <property type="entry name" value="HAMP"/>
    <property type="match status" value="1"/>
</dbReference>
<evidence type="ECO:0000256" key="10">
    <source>
        <dbReference type="ARBA" id="ARBA00022777"/>
    </source>
</evidence>
<keyword evidence="13" id="KW-0902">Two-component regulatory system</keyword>
<evidence type="ECO:0000256" key="6">
    <source>
        <dbReference type="ARBA" id="ARBA00022553"/>
    </source>
</evidence>
<keyword evidence="8 15" id="KW-0812">Transmembrane</keyword>
<dbReference type="Pfam" id="PF08448">
    <property type="entry name" value="PAS_4"/>
    <property type="match status" value="1"/>
</dbReference>
<dbReference type="FunFam" id="3.30.565.10:FF:000006">
    <property type="entry name" value="Sensor histidine kinase WalK"/>
    <property type="match status" value="1"/>
</dbReference>
<keyword evidence="11" id="KW-0067">ATP-binding</keyword>
<keyword evidence="14 15" id="KW-0472">Membrane</keyword>
<dbReference type="Gene3D" id="1.10.287.130">
    <property type="match status" value="1"/>
</dbReference>
<dbReference type="SUPFAM" id="SSF47384">
    <property type="entry name" value="Homodimeric domain of signal transducing histidine kinase"/>
    <property type="match status" value="1"/>
</dbReference>
<name>A0A538UAE4_UNCEI</name>
<dbReference type="GO" id="GO:0000156">
    <property type="term" value="F:phosphorelay response regulator activity"/>
    <property type="evidence" value="ECO:0007669"/>
    <property type="project" value="TreeGrafter"/>
</dbReference>
<evidence type="ECO:0000256" key="12">
    <source>
        <dbReference type="ARBA" id="ARBA00022989"/>
    </source>
</evidence>
<evidence type="ECO:0000256" key="8">
    <source>
        <dbReference type="ARBA" id="ARBA00022692"/>
    </source>
</evidence>
<dbReference type="InterPro" id="IPR003661">
    <property type="entry name" value="HisK_dim/P_dom"/>
</dbReference>
<dbReference type="Pfam" id="PF00672">
    <property type="entry name" value="HAMP"/>
    <property type="match status" value="1"/>
</dbReference>
<organism evidence="18 19">
    <name type="scientific">Eiseniibacteriota bacterium</name>
    <dbReference type="NCBI Taxonomy" id="2212470"/>
    <lineage>
        <taxon>Bacteria</taxon>
        <taxon>Candidatus Eiseniibacteriota</taxon>
    </lineage>
</organism>
<evidence type="ECO:0000259" key="17">
    <source>
        <dbReference type="PROSITE" id="PS50885"/>
    </source>
</evidence>
<dbReference type="GO" id="GO:0000155">
    <property type="term" value="F:phosphorelay sensor kinase activity"/>
    <property type="evidence" value="ECO:0007669"/>
    <property type="project" value="InterPro"/>
</dbReference>
<accession>A0A538UAE4</accession>
<comment type="catalytic activity">
    <reaction evidence="1">
        <text>ATP + protein L-histidine = ADP + protein N-phospho-L-histidine.</text>
        <dbReference type="EC" id="2.7.13.3"/>
    </reaction>
</comment>
<evidence type="ECO:0000256" key="13">
    <source>
        <dbReference type="ARBA" id="ARBA00023012"/>
    </source>
</evidence>
<dbReference type="InterPro" id="IPR035965">
    <property type="entry name" value="PAS-like_dom_sf"/>
</dbReference>
<dbReference type="InterPro" id="IPR003594">
    <property type="entry name" value="HATPase_dom"/>
</dbReference>
<evidence type="ECO:0000256" key="1">
    <source>
        <dbReference type="ARBA" id="ARBA00000085"/>
    </source>
</evidence>
<dbReference type="GO" id="GO:0005886">
    <property type="term" value="C:plasma membrane"/>
    <property type="evidence" value="ECO:0007669"/>
    <property type="project" value="UniProtKB-SubCell"/>
</dbReference>
<dbReference type="NCBIfam" id="TIGR00229">
    <property type="entry name" value="sensory_box"/>
    <property type="match status" value="1"/>
</dbReference>
<dbReference type="Gene3D" id="3.30.450.20">
    <property type="entry name" value="PAS domain"/>
    <property type="match status" value="1"/>
</dbReference>
<keyword evidence="5" id="KW-1003">Cell membrane</keyword>
<dbReference type="Gene3D" id="3.30.565.10">
    <property type="entry name" value="Histidine kinase-like ATPase, C-terminal domain"/>
    <property type="match status" value="1"/>
</dbReference>
<feature type="domain" description="Histidine kinase" evidence="16">
    <location>
        <begin position="365"/>
        <end position="581"/>
    </location>
</feature>
<feature type="transmembrane region" description="Helical" evidence="15">
    <location>
        <begin position="165"/>
        <end position="185"/>
    </location>
</feature>
<dbReference type="EC" id="2.7.13.3" evidence="4"/>
<reference evidence="18 19" key="1">
    <citation type="journal article" date="2019" name="Nat. Microbiol.">
        <title>Mediterranean grassland soil C-N compound turnover is dependent on rainfall and depth, and is mediated by genomically divergent microorganisms.</title>
        <authorList>
            <person name="Diamond S."/>
            <person name="Andeer P.F."/>
            <person name="Li Z."/>
            <person name="Crits-Christoph A."/>
            <person name="Burstein D."/>
            <person name="Anantharaman K."/>
            <person name="Lane K.R."/>
            <person name="Thomas B.C."/>
            <person name="Pan C."/>
            <person name="Northen T.R."/>
            <person name="Banfield J.F."/>
        </authorList>
    </citation>
    <scope>NUCLEOTIDE SEQUENCE [LARGE SCALE GENOMIC DNA]</scope>
    <source>
        <strain evidence="18">WS_11</strain>
    </source>
</reference>
<evidence type="ECO:0000256" key="11">
    <source>
        <dbReference type="ARBA" id="ARBA00022840"/>
    </source>
</evidence>
<dbReference type="PRINTS" id="PR00344">
    <property type="entry name" value="BCTRLSENSOR"/>
</dbReference>
<evidence type="ECO:0000313" key="18">
    <source>
        <dbReference type="EMBL" id="TMQ72830.1"/>
    </source>
</evidence>
<evidence type="ECO:0000259" key="16">
    <source>
        <dbReference type="PROSITE" id="PS50109"/>
    </source>
</evidence>
<protein>
    <recommendedName>
        <fullName evidence="4">histidine kinase</fullName>
        <ecNumber evidence="4">2.7.13.3</ecNumber>
    </recommendedName>
</protein>
<dbReference type="PANTHER" id="PTHR42878">
    <property type="entry name" value="TWO-COMPONENT HISTIDINE KINASE"/>
    <property type="match status" value="1"/>
</dbReference>
<dbReference type="AlphaFoldDB" id="A0A538UAE4"/>
<keyword evidence="12 15" id="KW-1133">Transmembrane helix</keyword>
<keyword evidence="10" id="KW-0418">Kinase</keyword>
<evidence type="ECO:0000256" key="5">
    <source>
        <dbReference type="ARBA" id="ARBA00022475"/>
    </source>
</evidence>
<dbReference type="InterPro" id="IPR013656">
    <property type="entry name" value="PAS_4"/>
</dbReference>
<proteinExistence type="predicted"/>
<evidence type="ECO:0000256" key="2">
    <source>
        <dbReference type="ARBA" id="ARBA00004141"/>
    </source>
</evidence>
<dbReference type="PROSITE" id="PS50885">
    <property type="entry name" value="HAMP"/>
    <property type="match status" value="1"/>
</dbReference>
<dbReference type="SUPFAM" id="SSF55785">
    <property type="entry name" value="PYP-like sensor domain (PAS domain)"/>
    <property type="match status" value="1"/>
</dbReference>
<dbReference type="SMART" id="SM00304">
    <property type="entry name" value="HAMP"/>
    <property type="match status" value="1"/>
</dbReference>
<dbReference type="InterPro" id="IPR000014">
    <property type="entry name" value="PAS"/>
</dbReference>
<evidence type="ECO:0000256" key="15">
    <source>
        <dbReference type="SAM" id="Phobius"/>
    </source>
</evidence>
<keyword evidence="6" id="KW-0597">Phosphoprotein</keyword>
<evidence type="ECO:0000256" key="14">
    <source>
        <dbReference type="ARBA" id="ARBA00023136"/>
    </source>
</evidence>
<dbReference type="SMART" id="SM00388">
    <property type="entry name" value="HisKA"/>
    <property type="match status" value="1"/>
</dbReference>
<dbReference type="InterPro" id="IPR036097">
    <property type="entry name" value="HisK_dim/P_sf"/>
</dbReference>
<evidence type="ECO:0000256" key="9">
    <source>
        <dbReference type="ARBA" id="ARBA00022741"/>
    </source>
</evidence>
<dbReference type="InterPro" id="IPR004358">
    <property type="entry name" value="Sig_transdc_His_kin-like_C"/>
</dbReference>
<evidence type="ECO:0000256" key="3">
    <source>
        <dbReference type="ARBA" id="ARBA00004236"/>
    </source>
</evidence>
<gene>
    <name evidence="18" type="ORF">E6K81_06390</name>
</gene>
<dbReference type="InterPro" id="IPR005467">
    <property type="entry name" value="His_kinase_dom"/>
</dbReference>
<dbReference type="FunFam" id="1.10.287.130:FF:000008">
    <property type="entry name" value="Two-component sensor histidine kinase"/>
    <property type="match status" value="1"/>
</dbReference>
<sequence length="584" mass="63446">MTPSIRLRLFLVQALVLLAALAVVTLLAFRQQRAWALRESEETLQHAALPAAARLPAVADWDSLADRLGDELAFRVTLMDRAGRVLGDSQVERDRIAEVENHAHRPEMAAALAGRVGQAVRRSATLGLDLVYVAVPAPAGREVAVLRLAEPLTVAAAMAAALLRLSLWVALAALLLTLPLLLWAVGRHSGRIAELESVAHRLAAGDPAARAREIPADELGRLGHAVNHMAEQGRARLDALERERDEREAILAHMSDGVALVDDHARVARMNRGFAELLGMPMPAAPGTALREFARVPELDELIARARREDRPVEADLRLWAAAQRPVHATATPLPAGGGRSVLVVLHDLSESERLDRVRQDFVANVSHELRTPLTSLRGYAETLLDGGLEDAERREGFVRVIRDQAVRLEALAEDLLVLATLERPGATLHREPLNLRELVERQAAGFRARARQAGLTLEVAPGPALAVTADRVRLEQVVANLLDNAVKYTERGGVTVRLGEAEGSAWCEVSDTGSGIPAEERSRVFERFYRVDKARSREKGGTGLGLSIVKHIIGLHDGEVSVQSRVGEGSTFRFEIPRAPADA</sequence>
<keyword evidence="9" id="KW-0547">Nucleotide-binding</keyword>
<keyword evidence="7" id="KW-0808">Transferase</keyword>
<evidence type="ECO:0000313" key="19">
    <source>
        <dbReference type="Proteomes" id="UP000319771"/>
    </source>
</evidence>
<comment type="subcellular location">
    <subcellularLocation>
        <location evidence="3">Cell membrane</location>
    </subcellularLocation>
    <subcellularLocation>
        <location evidence="2">Membrane</location>
        <topology evidence="2">Multi-pass membrane protein</topology>
    </subcellularLocation>
</comment>
<dbReference type="SMART" id="SM00387">
    <property type="entry name" value="HATPase_c"/>
    <property type="match status" value="1"/>
</dbReference>
<dbReference type="GO" id="GO:0007234">
    <property type="term" value="P:osmosensory signaling via phosphorelay pathway"/>
    <property type="evidence" value="ECO:0007669"/>
    <property type="project" value="TreeGrafter"/>
</dbReference>
<evidence type="ECO:0000256" key="4">
    <source>
        <dbReference type="ARBA" id="ARBA00012438"/>
    </source>
</evidence>
<dbReference type="InterPro" id="IPR003660">
    <property type="entry name" value="HAMP_dom"/>
</dbReference>
<dbReference type="GO" id="GO:0005524">
    <property type="term" value="F:ATP binding"/>
    <property type="evidence" value="ECO:0007669"/>
    <property type="project" value="UniProtKB-KW"/>
</dbReference>
<dbReference type="InterPro" id="IPR036890">
    <property type="entry name" value="HATPase_C_sf"/>
</dbReference>
<dbReference type="CDD" id="cd16922">
    <property type="entry name" value="HATPase_EvgS-ArcB-TorS-like"/>
    <property type="match status" value="1"/>
</dbReference>
<dbReference type="EMBL" id="VBPB01000091">
    <property type="protein sequence ID" value="TMQ72830.1"/>
    <property type="molecule type" value="Genomic_DNA"/>
</dbReference>
<dbReference type="Gene3D" id="6.10.340.10">
    <property type="match status" value="1"/>
</dbReference>
<dbReference type="GO" id="GO:0030295">
    <property type="term" value="F:protein kinase activator activity"/>
    <property type="evidence" value="ECO:0007669"/>
    <property type="project" value="TreeGrafter"/>
</dbReference>
<dbReference type="SUPFAM" id="SSF55874">
    <property type="entry name" value="ATPase domain of HSP90 chaperone/DNA topoisomerase II/histidine kinase"/>
    <property type="match status" value="1"/>
</dbReference>
<dbReference type="InterPro" id="IPR050351">
    <property type="entry name" value="BphY/WalK/GraS-like"/>
</dbReference>
<dbReference type="Pfam" id="PF02518">
    <property type="entry name" value="HATPase_c"/>
    <property type="match status" value="1"/>
</dbReference>
<dbReference type="PANTHER" id="PTHR42878:SF7">
    <property type="entry name" value="SENSOR HISTIDINE KINASE GLRK"/>
    <property type="match status" value="1"/>
</dbReference>